<feature type="chain" id="PRO_5003122152" description="Subtilisin-like protease" evidence="8">
    <location>
        <begin position="22"/>
        <end position="761"/>
    </location>
</feature>
<dbReference type="OMA" id="ASLCMIN"/>
<evidence type="ECO:0000259" key="9">
    <source>
        <dbReference type="Pfam" id="PF00082"/>
    </source>
</evidence>
<feature type="domain" description="Inhibitor I9" evidence="10">
    <location>
        <begin position="29"/>
        <end position="107"/>
    </location>
</feature>
<keyword evidence="13" id="KW-1185">Reference proteome</keyword>
<dbReference type="CDD" id="cd04852">
    <property type="entry name" value="Peptidases_S8_3"/>
    <property type="match status" value="1"/>
</dbReference>
<dbReference type="Pfam" id="PF00082">
    <property type="entry name" value="Peptidase_S8"/>
    <property type="match status" value="1"/>
</dbReference>
<dbReference type="InterPro" id="IPR034197">
    <property type="entry name" value="Peptidases_S8_3"/>
</dbReference>
<evidence type="ECO:0000256" key="7">
    <source>
        <dbReference type="PROSITE-ProRule" id="PRU01240"/>
    </source>
</evidence>
<dbReference type="KEGG" id="smo:SELMODRAFT_415194"/>
<accession>D8RVB8</accession>
<dbReference type="CDD" id="cd02120">
    <property type="entry name" value="PA_subtilisin_like"/>
    <property type="match status" value="1"/>
</dbReference>
<feature type="domain" description="Subtilisin-like protease fibronectin type-III" evidence="11">
    <location>
        <begin position="662"/>
        <end position="758"/>
    </location>
</feature>
<organism evidence="13">
    <name type="scientific">Selaginella moellendorffii</name>
    <name type="common">Spikemoss</name>
    <dbReference type="NCBI Taxonomy" id="88036"/>
    <lineage>
        <taxon>Eukaryota</taxon>
        <taxon>Viridiplantae</taxon>
        <taxon>Streptophyta</taxon>
        <taxon>Embryophyta</taxon>
        <taxon>Tracheophyta</taxon>
        <taxon>Lycopodiopsida</taxon>
        <taxon>Selaginellales</taxon>
        <taxon>Selaginellaceae</taxon>
        <taxon>Selaginella</taxon>
    </lineage>
</organism>
<evidence type="ECO:0000313" key="13">
    <source>
        <dbReference type="Proteomes" id="UP000001514"/>
    </source>
</evidence>
<dbReference type="Pfam" id="PF05922">
    <property type="entry name" value="Inhibitor_I9"/>
    <property type="match status" value="1"/>
</dbReference>
<dbReference type="Gramene" id="EFJ23749">
    <property type="protein sequence ID" value="EFJ23749"/>
    <property type="gene ID" value="SELMODRAFT_415194"/>
</dbReference>
<sequence>MELPAMVLFIVLLLSSHLGAASVSDRKLYVVYTGRRASHEDIHAAHKHNHATLANVLGSSEAVQDSMIYSYKHGMRGFAAFLTNEQADAIAKKDGVLSVISNKLHKVHTTQSWSFLAGMPAQTWTGTEEWYSKKAQNVIIGMLDSGIWPESKSFHDDGMEPVPKRWRGACVPGEKFTRDDCNKKIIGARFYFKGINAEAPLNASGANFTLSARDDDGHGTHTASTAAGRVVLRASFPGNIASGTARGGAPLARLAIYKVCWNDFCSDADILAAIDDAIADGVDIISMSLGPNPPQSDFFSDTISIGSFHAMRHGIFVSCSAGNSGVPGSAANVAPWIATVGASSIDRDLASNVVLGNNMSIKGEAANPDSMAAPWSRLVPASSIPAPGVPSVNASFCQNNTLDASKVKGNIILCLQPSALDSRPLKSLVIKQLGGVGMILVDEIAKDIAESYFLPATNVGAKEGAVIATYLNQTSSPVATILPTKTVRNFKPAPAVAVFSSRGPNSVTPEILKPDITAPGVSILAAWSPVATKAVGGRSVDFNIVSGTSMSCPHITGVAANLIAKFPRWSPAAIKSAIMTTASTLDNTGAAINNQFFQTVSGPFDFGAGHVRPNLSLRPGLVYDTGFHDYVSFLCSIGSLKQLHNITHDDTPCPSAPIAPHNLNYPSIAVTLQRQRKTVVYRTVTNVGTPQSLYKATVKAPSGVVVNVVPECLSFEELHEKKSFTVEFSAQASSNGSFAFGSLTWSDGRHDVTSPIAVLTS</sequence>
<dbReference type="InParanoid" id="D8RVB8"/>
<protein>
    <recommendedName>
        <fullName evidence="14">Subtilisin-like protease</fullName>
    </recommendedName>
</protein>
<dbReference type="FunFam" id="3.40.50.200:FF:000006">
    <property type="entry name" value="Subtilisin-like protease SBT1.5"/>
    <property type="match status" value="1"/>
</dbReference>
<dbReference type="EMBL" id="GL377591">
    <property type="protein sequence ID" value="EFJ23749.1"/>
    <property type="molecule type" value="Genomic_DNA"/>
</dbReference>
<feature type="active site" description="Charge relay system" evidence="6 7">
    <location>
        <position position="549"/>
    </location>
</feature>
<dbReference type="STRING" id="88036.D8RVB8"/>
<feature type="signal peptide" evidence="8">
    <location>
        <begin position="1"/>
        <end position="21"/>
    </location>
</feature>
<keyword evidence="5 7" id="KW-0720">Serine protease</keyword>
<dbReference type="PRINTS" id="PR00723">
    <property type="entry name" value="SUBTILISIN"/>
</dbReference>
<keyword evidence="3 8" id="KW-0732">Signal</keyword>
<dbReference type="FunFam" id="2.60.40.2310:FF:000001">
    <property type="entry name" value="Subtilisin-like protease SBT1.5"/>
    <property type="match status" value="1"/>
</dbReference>
<dbReference type="SUPFAM" id="SSF52743">
    <property type="entry name" value="Subtilisin-like"/>
    <property type="match status" value="1"/>
</dbReference>
<evidence type="ECO:0000259" key="11">
    <source>
        <dbReference type="Pfam" id="PF17766"/>
    </source>
</evidence>
<keyword evidence="2 7" id="KW-0645">Protease</keyword>
<dbReference type="PROSITE" id="PS51892">
    <property type="entry name" value="SUBTILASE"/>
    <property type="match status" value="1"/>
</dbReference>
<dbReference type="PANTHER" id="PTHR10795">
    <property type="entry name" value="PROPROTEIN CONVERTASE SUBTILISIN/KEXIN"/>
    <property type="match status" value="1"/>
</dbReference>
<evidence type="ECO:0000256" key="4">
    <source>
        <dbReference type="ARBA" id="ARBA00022801"/>
    </source>
</evidence>
<proteinExistence type="inferred from homology"/>
<dbReference type="FunFam" id="3.30.70.80:FF:000002">
    <property type="entry name" value="Subtilisin-like protease SBT5.3"/>
    <property type="match status" value="1"/>
</dbReference>
<dbReference type="Gene3D" id="3.30.70.80">
    <property type="entry name" value="Peptidase S8 propeptide/proteinase inhibitor I9"/>
    <property type="match status" value="1"/>
</dbReference>
<evidence type="ECO:0000259" key="10">
    <source>
        <dbReference type="Pfam" id="PF05922"/>
    </source>
</evidence>
<reference evidence="12 13" key="1">
    <citation type="journal article" date="2011" name="Science">
        <title>The Selaginella genome identifies genetic changes associated with the evolution of vascular plants.</title>
        <authorList>
            <person name="Banks J.A."/>
            <person name="Nishiyama T."/>
            <person name="Hasebe M."/>
            <person name="Bowman J.L."/>
            <person name="Gribskov M."/>
            <person name="dePamphilis C."/>
            <person name="Albert V.A."/>
            <person name="Aono N."/>
            <person name="Aoyama T."/>
            <person name="Ambrose B.A."/>
            <person name="Ashton N.W."/>
            <person name="Axtell M.J."/>
            <person name="Barker E."/>
            <person name="Barker M.S."/>
            <person name="Bennetzen J.L."/>
            <person name="Bonawitz N.D."/>
            <person name="Chapple C."/>
            <person name="Cheng C."/>
            <person name="Correa L.G."/>
            <person name="Dacre M."/>
            <person name="DeBarry J."/>
            <person name="Dreyer I."/>
            <person name="Elias M."/>
            <person name="Engstrom E.M."/>
            <person name="Estelle M."/>
            <person name="Feng L."/>
            <person name="Finet C."/>
            <person name="Floyd S.K."/>
            <person name="Frommer W.B."/>
            <person name="Fujita T."/>
            <person name="Gramzow L."/>
            <person name="Gutensohn M."/>
            <person name="Harholt J."/>
            <person name="Hattori M."/>
            <person name="Heyl A."/>
            <person name="Hirai T."/>
            <person name="Hiwatashi Y."/>
            <person name="Ishikawa M."/>
            <person name="Iwata M."/>
            <person name="Karol K.G."/>
            <person name="Koehler B."/>
            <person name="Kolukisaoglu U."/>
            <person name="Kubo M."/>
            <person name="Kurata T."/>
            <person name="Lalonde S."/>
            <person name="Li K."/>
            <person name="Li Y."/>
            <person name="Litt A."/>
            <person name="Lyons E."/>
            <person name="Manning G."/>
            <person name="Maruyama T."/>
            <person name="Michael T.P."/>
            <person name="Mikami K."/>
            <person name="Miyazaki S."/>
            <person name="Morinaga S."/>
            <person name="Murata T."/>
            <person name="Mueller-Roeber B."/>
            <person name="Nelson D.R."/>
            <person name="Obara M."/>
            <person name="Oguri Y."/>
            <person name="Olmstead R.G."/>
            <person name="Onodera N."/>
            <person name="Petersen B.L."/>
            <person name="Pils B."/>
            <person name="Prigge M."/>
            <person name="Rensing S.A."/>
            <person name="Riano-Pachon D.M."/>
            <person name="Roberts A.W."/>
            <person name="Sato Y."/>
            <person name="Scheller H.V."/>
            <person name="Schulz B."/>
            <person name="Schulz C."/>
            <person name="Shakirov E.V."/>
            <person name="Shibagaki N."/>
            <person name="Shinohara N."/>
            <person name="Shippen D.E."/>
            <person name="Soerensen I."/>
            <person name="Sotooka R."/>
            <person name="Sugimoto N."/>
            <person name="Sugita M."/>
            <person name="Sumikawa N."/>
            <person name="Tanurdzic M."/>
            <person name="Theissen G."/>
            <person name="Ulvskov P."/>
            <person name="Wakazuki S."/>
            <person name="Weng J.K."/>
            <person name="Willats W.W."/>
            <person name="Wipf D."/>
            <person name="Wolf P.G."/>
            <person name="Yang L."/>
            <person name="Zimmer A.D."/>
            <person name="Zhu Q."/>
            <person name="Mitros T."/>
            <person name="Hellsten U."/>
            <person name="Loque D."/>
            <person name="Otillar R."/>
            <person name="Salamov A."/>
            <person name="Schmutz J."/>
            <person name="Shapiro H."/>
            <person name="Lindquist E."/>
            <person name="Lucas S."/>
            <person name="Rokhsar D."/>
            <person name="Grigoriev I.V."/>
        </authorList>
    </citation>
    <scope>NUCLEOTIDE SEQUENCE [LARGE SCALE GENOMIC DNA]</scope>
</reference>
<dbReference type="InterPro" id="IPR010259">
    <property type="entry name" value="S8pro/Inhibitor_I9"/>
</dbReference>
<evidence type="ECO:0008006" key="14">
    <source>
        <dbReference type="Google" id="ProtNLM"/>
    </source>
</evidence>
<dbReference type="Proteomes" id="UP000001514">
    <property type="component" value="Unassembled WGS sequence"/>
</dbReference>
<dbReference type="GO" id="GO:0005576">
    <property type="term" value="C:extracellular region"/>
    <property type="evidence" value="ECO:0000318"/>
    <property type="project" value="GO_Central"/>
</dbReference>
<feature type="domain" description="Peptidase S8/S53" evidence="9">
    <location>
        <begin position="136"/>
        <end position="590"/>
    </location>
</feature>
<dbReference type="PROSITE" id="PS00138">
    <property type="entry name" value="SUBTILASE_SER"/>
    <property type="match status" value="1"/>
</dbReference>
<dbReference type="eggNOG" id="ENOG502QWQG">
    <property type="taxonomic scope" value="Eukaryota"/>
</dbReference>
<evidence type="ECO:0000256" key="8">
    <source>
        <dbReference type="SAM" id="SignalP"/>
    </source>
</evidence>
<keyword evidence="4 7" id="KW-0378">Hydrolase</keyword>
<evidence type="ECO:0000313" key="12">
    <source>
        <dbReference type="EMBL" id="EFJ23749.1"/>
    </source>
</evidence>
<dbReference type="Gene3D" id="3.40.50.200">
    <property type="entry name" value="Peptidase S8/S53 domain"/>
    <property type="match status" value="1"/>
</dbReference>
<evidence type="ECO:0000256" key="3">
    <source>
        <dbReference type="ARBA" id="ARBA00022729"/>
    </source>
</evidence>
<gene>
    <name evidence="12" type="ORF">SELMODRAFT_415194</name>
</gene>
<dbReference type="GO" id="GO:0004252">
    <property type="term" value="F:serine-type endopeptidase activity"/>
    <property type="evidence" value="ECO:0000318"/>
    <property type="project" value="GO_Central"/>
</dbReference>
<feature type="active site" description="Charge relay system" evidence="6 7">
    <location>
        <position position="218"/>
    </location>
</feature>
<dbReference type="HOGENOM" id="CLU_000625_4_2_1"/>
<dbReference type="InterPro" id="IPR045051">
    <property type="entry name" value="SBT"/>
</dbReference>
<dbReference type="GO" id="GO:0006508">
    <property type="term" value="P:proteolysis"/>
    <property type="evidence" value="ECO:0007669"/>
    <property type="project" value="UniProtKB-KW"/>
</dbReference>
<dbReference type="InterPro" id="IPR036852">
    <property type="entry name" value="Peptidase_S8/S53_dom_sf"/>
</dbReference>
<dbReference type="AlphaFoldDB" id="D8RVB8"/>
<dbReference type="InterPro" id="IPR041469">
    <property type="entry name" value="Subtilisin-like_FN3"/>
</dbReference>
<dbReference type="Pfam" id="PF17766">
    <property type="entry name" value="fn3_6"/>
    <property type="match status" value="1"/>
</dbReference>
<dbReference type="Gene3D" id="3.50.30.30">
    <property type="match status" value="1"/>
</dbReference>
<dbReference type="InterPro" id="IPR037045">
    <property type="entry name" value="S8pro/Inhibitor_I9_sf"/>
</dbReference>
<evidence type="ECO:0000256" key="2">
    <source>
        <dbReference type="ARBA" id="ARBA00022670"/>
    </source>
</evidence>
<name>D8RVB8_SELML</name>
<feature type="active site" description="Charge relay system" evidence="6 7">
    <location>
        <position position="144"/>
    </location>
</feature>
<evidence type="ECO:0000256" key="6">
    <source>
        <dbReference type="PIRSR" id="PIRSR615500-1"/>
    </source>
</evidence>
<dbReference type="Gene3D" id="2.60.40.2310">
    <property type="match status" value="1"/>
</dbReference>
<comment type="similarity">
    <text evidence="1 7">Belongs to the peptidase S8 family.</text>
</comment>
<dbReference type="InterPro" id="IPR023828">
    <property type="entry name" value="Peptidase_S8_Ser-AS"/>
</dbReference>
<evidence type="ECO:0000256" key="5">
    <source>
        <dbReference type="ARBA" id="ARBA00022825"/>
    </source>
</evidence>
<dbReference type="InterPro" id="IPR000209">
    <property type="entry name" value="Peptidase_S8/S53_dom"/>
</dbReference>
<evidence type="ECO:0000256" key="1">
    <source>
        <dbReference type="ARBA" id="ARBA00011073"/>
    </source>
</evidence>
<dbReference type="InterPro" id="IPR015500">
    <property type="entry name" value="Peptidase_S8_subtilisin-rel"/>
</dbReference>